<evidence type="ECO:0000313" key="1">
    <source>
        <dbReference type="EMBL" id="PQM36549.1"/>
    </source>
</evidence>
<dbReference type="EMBL" id="PJQY01003542">
    <property type="protein sequence ID" value="PQM36549.1"/>
    <property type="molecule type" value="Genomic_DNA"/>
</dbReference>
<sequence>MIPTQHQLAKRYSFCEGKLYVNVQNIEFPYNSLEPFQQQSSAVSGLYHCSESEHVEHVEVKSIGDEALFIGDNESISFCPSNYPADTTQMIPPLLEKMHP</sequence>
<dbReference type="AlphaFoldDB" id="A0A314UP76"/>
<gene>
    <name evidence="1" type="ORF">Pyn_01013</name>
</gene>
<comment type="caution">
    <text evidence="1">The sequence shown here is derived from an EMBL/GenBank/DDBJ whole genome shotgun (WGS) entry which is preliminary data.</text>
</comment>
<organism evidence="1 2">
    <name type="scientific">Prunus yedoensis var. nudiflora</name>
    <dbReference type="NCBI Taxonomy" id="2094558"/>
    <lineage>
        <taxon>Eukaryota</taxon>
        <taxon>Viridiplantae</taxon>
        <taxon>Streptophyta</taxon>
        <taxon>Embryophyta</taxon>
        <taxon>Tracheophyta</taxon>
        <taxon>Spermatophyta</taxon>
        <taxon>Magnoliopsida</taxon>
        <taxon>eudicotyledons</taxon>
        <taxon>Gunneridae</taxon>
        <taxon>Pentapetalae</taxon>
        <taxon>rosids</taxon>
        <taxon>fabids</taxon>
        <taxon>Rosales</taxon>
        <taxon>Rosaceae</taxon>
        <taxon>Amygdaloideae</taxon>
        <taxon>Amygdaleae</taxon>
        <taxon>Prunus</taxon>
    </lineage>
</organism>
<proteinExistence type="predicted"/>
<name>A0A314UP76_PRUYE</name>
<accession>A0A314UP76</accession>
<reference evidence="1 2" key="1">
    <citation type="submission" date="2018-02" db="EMBL/GenBank/DDBJ databases">
        <title>Draft genome of wild Prunus yedoensis var. nudiflora.</title>
        <authorList>
            <person name="Baek S."/>
            <person name="Kim J.-H."/>
            <person name="Choi K."/>
            <person name="Kim G.-B."/>
            <person name="Cho A."/>
            <person name="Jang H."/>
            <person name="Shin C.-H."/>
            <person name="Yu H.-J."/>
            <person name="Mun J.-H."/>
        </authorList>
    </citation>
    <scope>NUCLEOTIDE SEQUENCE [LARGE SCALE GENOMIC DNA]</scope>
    <source>
        <strain evidence="2">cv. Jeju island</strain>
        <tissue evidence="1">Leaf</tissue>
    </source>
</reference>
<protein>
    <submittedName>
        <fullName evidence="1">Uncharacterized protein</fullName>
    </submittedName>
</protein>
<evidence type="ECO:0000313" key="2">
    <source>
        <dbReference type="Proteomes" id="UP000250321"/>
    </source>
</evidence>
<dbReference type="Proteomes" id="UP000250321">
    <property type="component" value="Unassembled WGS sequence"/>
</dbReference>
<keyword evidence="2" id="KW-1185">Reference proteome</keyword>